<dbReference type="OrthoDB" id="1901781at2759"/>
<sequence length="104" mass="11569">MEERRRRRSPCHGGRRRRRRAVEMALGRKVRELRRLVPGAAAMPAERLLLRTADYIVRLRAKVELLRAVSELIAVTNHGGTIIVGGGGHHDGDDDAHTSNLSSS</sequence>
<dbReference type="PANTHER" id="PTHR33124:SF9">
    <property type="entry name" value="TRANSCRIPTION FACTOR"/>
    <property type="match status" value="1"/>
</dbReference>
<reference evidence="4" key="2">
    <citation type="submission" date="2020-10" db="EMBL/GenBank/DDBJ databases">
        <authorList>
            <person name="Cooper E.A."/>
            <person name="Brenton Z.W."/>
            <person name="Flinn B.S."/>
            <person name="Jenkins J."/>
            <person name="Shu S."/>
            <person name="Flowers D."/>
            <person name="Luo F."/>
            <person name="Wang Y."/>
            <person name="Xia P."/>
            <person name="Barry K."/>
            <person name="Daum C."/>
            <person name="Lipzen A."/>
            <person name="Yoshinaga Y."/>
            <person name="Schmutz J."/>
            <person name="Saski C."/>
            <person name="Vermerris W."/>
            <person name="Kresovich S."/>
        </authorList>
    </citation>
    <scope>NUCLEOTIDE SEQUENCE</scope>
</reference>
<evidence type="ECO:0000256" key="2">
    <source>
        <dbReference type="ARBA" id="ARBA00023163"/>
    </source>
</evidence>
<evidence type="ECO:0000313" key="5">
    <source>
        <dbReference type="Proteomes" id="UP000807115"/>
    </source>
</evidence>
<evidence type="ECO:0000256" key="3">
    <source>
        <dbReference type="SAM" id="MobiDB-lite"/>
    </source>
</evidence>
<gene>
    <name evidence="4" type="ORF">BDA96_02G198800</name>
</gene>
<accession>A0A921RQM0</accession>
<feature type="region of interest" description="Disordered" evidence="3">
    <location>
        <begin position="84"/>
        <end position="104"/>
    </location>
</feature>
<dbReference type="InterPro" id="IPR044660">
    <property type="entry name" value="IBH1-like"/>
</dbReference>
<dbReference type="Proteomes" id="UP000807115">
    <property type="component" value="Chromosome 2"/>
</dbReference>
<keyword evidence="2" id="KW-0804">Transcription</keyword>
<feature type="compositionally biased region" description="Basic and acidic residues" evidence="3">
    <location>
        <begin position="88"/>
        <end position="97"/>
    </location>
</feature>
<evidence type="ECO:0000256" key="1">
    <source>
        <dbReference type="ARBA" id="ARBA00023015"/>
    </source>
</evidence>
<keyword evidence="1" id="KW-0805">Transcription regulation</keyword>
<protein>
    <recommendedName>
        <fullName evidence="6">BHLH domain-containing protein</fullName>
    </recommendedName>
</protein>
<evidence type="ECO:0000313" key="4">
    <source>
        <dbReference type="EMBL" id="KAG0543540.1"/>
    </source>
</evidence>
<reference evidence="4" key="1">
    <citation type="journal article" date="2019" name="BMC Genomics">
        <title>A new reference genome for Sorghum bicolor reveals high levels of sequence similarity between sweet and grain genotypes: implications for the genetics of sugar metabolism.</title>
        <authorList>
            <person name="Cooper E.A."/>
            <person name="Brenton Z.W."/>
            <person name="Flinn B.S."/>
            <person name="Jenkins J."/>
            <person name="Shu S."/>
            <person name="Flowers D."/>
            <person name="Luo F."/>
            <person name="Wang Y."/>
            <person name="Xia P."/>
            <person name="Barry K."/>
            <person name="Daum C."/>
            <person name="Lipzen A."/>
            <person name="Yoshinaga Y."/>
            <person name="Schmutz J."/>
            <person name="Saski C."/>
            <person name="Vermerris W."/>
            <person name="Kresovich S."/>
        </authorList>
    </citation>
    <scope>NUCLEOTIDE SEQUENCE</scope>
</reference>
<dbReference type="PANTHER" id="PTHR33124">
    <property type="entry name" value="TRANSCRIPTION FACTOR IBH1-LIKE 1"/>
    <property type="match status" value="1"/>
</dbReference>
<name>A0A921RQM0_SORBI</name>
<dbReference type="EMBL" id="CM027681">
    <property type="protein sequence ID" value="KAG0543540.1"/>
    <property type="molecule type" value="Genomic_DNA"/>
</dbReference>
<evidence type="ECO:0008006" key="6">
    <source>
        <dbReference type="Google" id="ProtNLM"/>
    </source>
</evidence>
<dbReference type="AlphaFoldDB" id="A0A921RQM0"/>
<organism evidence="4 5">
    <name type="scientific">Sorghum bicolor</name>
    <name type="common">Sorghum</name>
    <name type="synonym">Sorghum vulgare</name>
    <dbReference type="NCBI Taxonomy" id="4558"/>
    <lineage>
        <taxon>Eukaryota</taxon>
        <taxon>Viridiplantae</taxon>
        <taxon>Streptophyta</taxon>
        <taxon>Embryophyta</taxon>
        <taxon>Tracheophyta</taxon>
        <taxon>Spermatophyta</taxon>
        <taxon>Magnoliopsida</taxon>
        <taxon>Liliopsida</taxon>
        <taxon>Poales</taxon>
        <taxon>Poaceae</taxon>
        <taxon>PACMAD clade</taxon>
        <taxon>Panicoideae</taxon>
        <taxon>Andropogonodae</taxon>
        <taxon>Andropogoneae</taxon>
        <taxon>Sorghinae</taxon>
        <taxon>Sorghum</taxon>
    </lineage>
</organism>
<comment type="caution">
    <text evidence="4">The sequence shown here is derived from an EMBL/GenBank/DDBJ whole genome shotgun (WGS) entry which is preliminary data.</text>
</comment>
<dbReference type="GO" id="GO:0006355">
    <property type="term" value="P:regulation of DNA-templated transcription"/>
    <property type="evidence" value="ECO:0007669"/>
    <property type="project" value="InterPro"/>
</dbReference>
<proteinExistence type="predicted"/>
<feature type="region of interest" description="Disordered" evidence="3">
    <location>
        <begin position="1"/>
        <end position="20"/>
    </location>
</feature>